<dbReference type="InterPro" id="IPR000182">
    <property type="entry name" value="GNAT_dom"/>
</dbReference>
<comment type="caution">
    <text evidence="2">The sequence shown here is derived from an EMBL/GenBank/DDBJ whole genome shotgun (WGS) entry which is preliminary data.</text>
</comment>
<dbReference type="PANTHER" id="PTHR43792">
    <property type="entry name" value="GNAT FAMILY, PUTATIVE (AFU_ORTHOLOGUE AFUA_3G00765)-RELATED-RELATED"/>
    <property type="match status" value="1"/>
</dbReference>
<accession>A0A176TA63</accession>
<organism evidence="2 3">
    <name type="scientific">Polaribacter atrinae</name>
    <dbReference type="NCBI Taxonomy" id="1333662"/>
    <lineage>
        <taxon>Bacteria</taxon>
        <taxon>Pseudomonadati</taxon>
        <taxon>Bacteroidota</taxon>
        <taxon>Flavobacteriia</taxon>
        <taxon>Flavobacteriales</taxon>
        <taxon>Flavobacteriaceae</taxon>
    </lineage>
</organism>
<dbReference type="Gene3D" id="3.40.630.30">
    <property type="match status" value="1"/>
</dbReference>
<dbReference type="PROSITE" id="PS51186">
    <property type="entry name" value="GNAT"/>
    <property type="match status" value="1"/>
</dbReference>
<evidence type="ECO:0000313" key="3">
    <source>
        <dbReference type="Proteomes" id="UP000076923"/>
    </source>
</evidence>
<dbReference type="AlphaFoldDB" id="A0A176TA63"/>
<dbReference type="STRING" id="1333662.LPB303_10695"/>
<keyword evidence="3" id="KW-1185">Reference proteome</keyword>
<dbReference type="OrthoDB" id="9811523at2"/>
<evidence type="ECO:0000259" key="1">
    <source>
        <dbReference type="PROSITE" id="PS51186"/>
    </source>
</evidence>
<dbReference type="InterPro" id="IPR016181">
    <property type="entry name" value="Acyl_CoA_acyltransferase"/>
</dbReference>
<name>A0A176TA63_9FLAO</name>
<dbReference type="Proteomes" id="UP000076923">
    <property type="component" value="Unassembled WGS sequence"/>
</dbReference>
<dbReference type="SUPFAM" id="SSF55729">
    <property type="entry name" value="Acyl-CoA N-acyltransferases (Nat)"/>
    <property type="match status" value="1"/>
</dbReference>
<dbReference type="InterPro" id="IPR051531">
    <property type="entry name" value="N-acetyltransferase"/>
</dbReference>
<evidence type="ECO:0000313" key="2">
    <source>
        <dbReference type="EMBL" id="OAD44788.1"/>
    </source>
</evidence>
<dbReference type="RefSeq" id="WP_068450028.1">
    <property type="nucleotide sequence ID" value="NZ_CP150660.1"/>
</dbReference>
<protein>
    <recommendedName>
        <fullName evidence="1">N-acetyltransferase domain-containing protein</fullName>
    </recommendedName>
</protein>
<feature type="domain" description="N-acetyltransferase" evidence="1">
    <location>
        <begin position="16"/>
        <end position="175"/>
    </location>
</feature>
<dbReference type="EMBL" id="LVWE01000038">
    <property type="protein sequence ID" value="OAD44788.1"/>
    <property type="molecule type" value="Genomic_DNA"/>
</dbReference>
<dbReference type="Pfam" id="PF13302">
    <property type="entry name" value="Acetyltransf_3"/>
    <property type="match status" value="1"/>
</dbReference>
<gene>
    <name evidence="2" type="ORF">LPB303_10695</name>
</gene>
<dbReference type="GO" id="GO:0016747">
    <property type="term" value="F:acyltransferase activity, transferring groups other than amino-acyl groups"/>
    <property type="evidence" value="ECO:0007669"/>
    <property type="project" value="InterPro"/>
</dbReference>
<reference evidence="2 3" key="1">
    <citation type="submission" date="2016-02" db="EMBL/GenBank/DDBJ databases">
        <title>Draft genome sequence of Polaribacter atrinae KACC17473.</title>
        <authorList>
            <person name="Shin S.-K."/>
            <person name="Yi H."/>
        </authorList>
    </citation>
    <scope>NUCLEOTIDE SEQUENCE [LARGE SCALE GENOMIC DNA]</scope>
    <source>
        <strain evidence="2 3">KACC 17473</strain>
    </source>
</reference>
<dbReference type="CDD" id="cd04301">
    <property type="entry name" value="NAT_SF"/>
    <property type="match status" value="1"/>
</dbReference>
<sequence length="175" mass="20449">MDFDFTTFPVLETDRLTLRAINLEDAKAIFGLRANKEVNKYIQRESLKNLSEARAFIDQTSNLVADNEVIFWVLESKNSSELLGTIGLRNFDIAENYAEIGYEIHPDYQERGYMTEAFEEVIEYAFEKMELNTIEAFTHKNNLASITLLHKLDFDLQIDRTDEGFEDNRIYKLEK</sequence>
<proteinExistence type="predicted"/>